<dbReference type="InParanoid" id="A0A061FR03"/>
<organism evidence="2 3">
    <name type="scientific">Theobroma cacao</name>
    <name type="common">Cacao</name>
    <name type="synonym">Cocoa</name>
    <dbReference type="NCBI Taxonomy" id="3641"/>
    <lineage>
        <taxon>Eukaryota</taxon>
        <taxon>Viridiplantae</taxon>
        <taxon>Streptophyta</taxon>
        <taxon>Embryophyta</taxon>
        <taxon>Tracheophyta</taxon>
        <taxon>Spermatophyta</taxon>
        <taxon>Magnoliopsida</taxon>
        <taxon>eudicotyledons</taxon>
        <taxon>Gunneridae</taxon>
        <taxon>Pentapetalae</taxon>
        <taxon>rosids</taxon>
        <taxon>malvids</taxon>
        <taxon>Malvales</taxon>
        <taxon>Malvaceae</taxon>
        <taxon>Byttnerioideae</taxon>
        <taxon>Theobroma</taxon>
    </lineage>
</organism>
<dbReference type="EMBL" id="CM001888">
    <property type="protein sequence ID" value="EOY19338.1"/>
    <property type="molecule type" value="Genomic_DNA"/>
</dbReference>
<keyword evidence="1" id="KW-1133">Transmembrane helix</keyword>
<feature type="transmembrane region" description="Helical" evidence="1">
    <location>
        <begin position="38"/>
        <end position="61"/>
    </location>
</feature>
<dbReference type="Gramene" id="EOY19338">
    <property type="protein sequence ID" value="EOY19338"/>
    <property type="gene ID" value="TCM_044408"/>
</dbReference>
<dbReference type="HOGENOM" id="CLU_2594592_0_0_1"/>
<name>A0A061FR03_THECC</name>
<reference evidence="2 3" key="1">
    <citation type="journal article" date="2013" name="Genome Biol.">
        <title>The genome sequence of the most widely cultivated cacao type and its use to identify candidate genes regulating pod color.</title>
        <authorList>
            <person name="Motamayor J.C."/>
            <person name="Mockaitis K."/>
            <person name="Schmutz J."/>
            <person name="Haiminen N."/>
            <person name="Iii D.L."/>
            <person name="Cornejo O."/>
            <person name="Findley S.D."/>
            <person name="Zheng P."/>
            <person name="Utro F."/>
            <person name="Royaert S."/>
            <person name="Saski C."/>
            <person name="Jenkins J."/>
            <person name="Podicheti R."/>
            <person name="Zhao M."/>
            <person name="Scheffler B.E."/>
            <person name="Stack J.C."/>
            <person name="Feltus F.A."/>
            <person name="Mustiga G.M."/>
            <person name="Amores F."/>
            <person name="Phillips W."/>
            <person name="Marelli J.P."/>
            <person name="May G.D."/>
            <person name="Shapiro H."/>
            <person name="Ma J."/>
            <person name="Bustamante C.D."/>
            <person name="Schnell R.J."/>
            <person name="Main D."/>
            <person name="Gilbert D."/>
            <person name="Parida L."/>
            <person name="Kuhn D.N."/>
        </authorList>
    </citation>
    <scope>NUCLEOTIDE SEQUENCE [LARGE SCALE GENOMIC DNA]</scope>
    <source>
        <strain evidence="3">cv. Matina 1-6</strain>
    </source>
</reference>
<dbReference type="AlphaFoldDB" id="A0A061FR03"/>
<keyword evidence="1" id="KW-0812">Transmembrane</keyword>
<evidence type="ECO:0000313" key="2">
    <source>
        <dbReference type="EMBL" id="EOY19338.1"/>
    </source>
</evidence>
<evidence type="ECO:0000313" key="3">
    <source>
        <dbReference type="Proteomes" id="UP000026915"/>
    </source>
</evidence>
<gene>
    <name evidence="2" type="ORF">TCM_044408</name>
</gene>
<accession>A0A061FR03</accession>
<proteinExistence type="predicted"/>
<evidence type="ECO:0000256" key="1">
    <source>
        <dbReference type="SAM" id="Phobius"/>
    </source>
</evidence>
<keyword evidence="3" id="KW-1185">Reference proteome</keyword>
<keyword evidence="1" id="KW-0472">Membrane</keyword>
<protein>
    <submittedName>
        <fullName evidence="2">Uncharacterized protein</fullName>
    </submittedName>
</protein>
<dbReference type="Proteomes" id="UP000026915">
    <property type="component" value="Chromosome 10"/>
</dbReference>
<sequence>MITTTMRVRCENAHGDDGEVRCGSAHDDIALCGVGVHMMTLVMCGVGVYMSWVEPVVVYVLRHTIKRLGKGYVIALNVEN</sequence>